<reference evidence="2" key="1">
    <citation type="submission" date="2022-01" db="EMBL/GenBank/DDBJ databases">
        <title>Genome Sequence Resource for Two Populations of Ditylenchus destructor, the Migratory Endoparasitic Phytonematode.</title>
        <authorList>
            <person name="Zhang H."/>
            <person name="Lin R."/>
            <person name="Xie B."/>
        </authorList>
    </citation>
    <scope>NUCLEOTIDE SEQUENCE</scope>
    <source>
        <strain evidence="2">BazhouSP</strain>
    </source>
</reference>
<dbReference type="Proteomes" id="UP001201812">
    <property type="component" value="Unassembled WGS sequence"/>
</dbReference>
<dbReference type="GO" id="GO:0019433">
    <property type="term" value="P:triglyceride catabolic process"/>
    <property type="evidence" value="ECO:0007669"/>
    <property type="project" value="TreeGrafter"/>
</dbReference>
<organism evidence="2 3">
    <name type="scientific">Ditylenchus destructor</name>
    <dbReference type="NCBI Taxonomy" id="166010"/>
    <lineage>
        <taxon>Eukaryota</taxon>
        <taxon>Metazoa</taxon>
        <taxon>Ecdysozoa</taxon>
        <taxon>Nematoda</taxon>
        <taxon>Chromadorea</taxon>
        <taxon>Rhabditida</taxon>
        <taxon>Tylenchina</taxon>
        <taxon>Tylenchomorpha</taxon>
        <taxon>Sphaerularioidea</taxon>
        <taxon>Anguinidae</taxon>
        <taxon>Anguininae</taxon>
        <taxon>Ditylenchus</taxon>
    </lineage>
</organism>
<proteinExistence type="predicted"/>
<dbReference type="GO" id="GO:0005829">
    <property type="term" value="C:cytosol"/>
    <property type="evidence" value="ECO:0007669"/>
    <property type="project" value="TreeGrafter"/>
</dbReference>
<dbReference type="EMBL" id="JAKKPZ010000002">
    <property type="protein sequence ID" value="KAI1725472.1"/>
    <property type="molecule type" value="Genomic_DNA"/>
</dbReference>
<feature type="domain" description="Alpha/beta hydrolase fold-3" evidence="1">
    <location>
        <begin position="230"/>
        <end position="323"/>
    </location>
</feature>
<evidence type="ECO:0000259" key="1">
    <source>
        <dbReference type="Pfam" id="PF07859"/>
    </source>
</evidence>
<gene>
    <name evidence="2" type="ORF">DdX_02130</name>
</gene>
<evidence type="ECO:0000313" key="3">
    <source>
        <dbReference type="Proteomes" id="UP001201812"/>
    </source>
</evidence>
<protein>
    <submittedName>
        <fullName evidence="2">Alpha/beta hydrolase fold domain-containing protein</fullName>
    </submittedName>
</protein>
<dbReference type="GO" id="GO:0004771">
    <property type="term" value="F:sterol ester esterase activity"/>
    <property type="evidence" value="ECO:0007669"/>
    <property type="project" value="TreeGrafter"/>
</dbReference>
<dbReference type="SUPFAM" id="SSF53474">
    <property type="entry name" value="alpha/beta-Hydrolases"/>
    <property type="match status" value="1"/>
</dbReference>
<dbReference type="GO" id="GO:0004806">
    <property type="term" value="F:triacylglycerol lipase activity"/>
    <property type="evidence" value="ECO:0007669"/>
    <property type="project" value="TreeGrafter"/>
</dbReference>
<comment type="caution">
    <text evidence="2">The sequence shown here is derived from an EMBL/GenBank/DDBJ whole genome shotgun (WGS) entry which is preliminary data.</text>
</comment>
<dbReference type="Gene3D" id="3.40.50.1820">
    <property type="entry name" value="alpha/beta hydrolase"/>
    <property type="match status" value="1"/>
</dbReference>
<name>A0AAD4NDR5_9BILA</name>
<keyword evidence="3" id="KW-1185">Reference proteome</keyword>
<dbReference type="AlphaFoldDB" id="A0AAD4NDR5"/>
<accession>A0AAD4NDR5</accession>
<dbReference type="Pfam" id="PF07859">
    <property type="entry name" value="Abhydrolase_3"/>
    <property type="match status" value="1"/>
</dbReference>
<dbReference type="PANTHER" id="PTHR23025:SF3">
    <property type="entry name" value="HORMONE-SENSITIVE LIPASE"/>
    <property type="match status" value="1"/>
</dbReference>
<sequence length="351" mass="38086">MDTISSFSRRLALVLRGLALSACACLLFFTSTTLSRYAPGWEGETSAAALGKTFESTTVNSLAICCSVIISIPHCFIRFCSVHQTTSSADFIQGKAEVVVATSENKECTDVLDPKRKYMPKSVTADELCSSSFSATEGTATSLDDCSASTIDRGINGNHQTGPVTSFCEKRKLARNKCRSLSQSLADSAVLAAGKIAGHAYDNLSEWLVAPNQQAPIGAADKKKLSRAVTMSAKKAAVIQLEEASKFESHFTELLKVKLPRDHLMSPMYASKELLQRLPPLYFLACHLDPLLDDTVTFAKRVRDAGGRVASIDLIDSLPHGFLNFSPMSVECREGSNLCLKRIKESLNMLN</sequence>
<dbReference type="InterPro" id="IPR029058">
    <property type="entry name" value="AB_hydrolase_fold"/>
</dbReference>
<dbReference type="PANTHER" id="PTHR23025">
    <property type="entry name" value="TRIACYLGLYCEROL LIPASE"/>
    <property type="match status" value="1"/>
</dbReference>
<evidence type="ECO:0000313" key="2">
    <source>
        <dbReference type="EMBL" id="KAI1725472.1"/>
    </source>
</evidence>
<keyword evidence="2" id="KW-0378">Hydrolase</keyword>
<dbReference type="InterPro" id="IPR013094">
    <property type="entry name" value="AB_hydrolase_3"/>
</dbReference>